<sequence length="64" mass="7250">MTTFIKLPKVRSRTGLSATEIYRRISRGAFPKQVQLGAKSVAWVEEEIEAWQQAQIAASRKEDS</sequence>
<name>A0A1I5X9X8_9GAMM</name>
<gene>
    <name evidence="1" type="ORF">SAMN05216177_11099</name>
</gene>
<dbReference type="InterPro" id="IPR052931">
    <property type="entry name" value="Prophage_regulatory_activator"/>
</dbReference>
<dbReference type="AlphaFoldDB" id="A0A1I5X9X8"/>
<proteinExistence type="predicted"/>
<accession>A0A1I5X9X8</accession>
<dbReference type="PANTHER" id="PTHR36154">
    <property type="entry name" value="DNA-BINDING TRANSCRIPTIONAL ACTIVATOR ALPA"/>
    <property type="match status" value="1"/>
</dbReference>
<dbReference type="InterPro" id="IPR010260">
    <property type="entry name" value="AlpA"/>
</dbReference>
<reference evidence="2" key="1">
    <citation type="submission" date="2016-10" db="EMBL/GenBank/DDBJ databases">
        <authorList>
            <person name="Varghese N."/>
            <person name="Submissions S."/>
        </authorList>
    </citation>
    <scope>NUCLEOTIDE SEQUENCE [LARGE SCALE GENOMIC DNA]</scope>
    <source>
        <strain evidence="2">JCM 15604</strain>
    </source>
</reference>
<dbReference type="Gene3D" id="1.10.238.160">
    <property type="match status" value="1"/>
</dbReference>
<dbReference type="Pfam" id="PF05930">
    <property type="entry name" value="Phage_AlpA"/>
    <property type="match status" value="1"/>
</dbReference>
<keyword evidence="2" id="KW-1185">Reference proteome</keyword>
<dbReference type="RefSeq" id="WP_074917842.1">
    <property type="nucleotide sequence ID" value="NZ_FOXK01000010.1"/>
</dbReference>
<dbReference type="PANTHER" id="PTHR36154:SF1">
    <property type="entry name" value="DNA-BINDING TRANSCRIPTIONAL ACTIVATOR ALPA"/>
    <property type="match status" value="1"/>
</dbReference>
<protein>
    <submittedName>
        <fullName evidence="1">Transcriptional regulator, AlpA family</fullName>
    </submittedName>
</protein>
<evidence type="ECO:0000313" key="2">
    <source>
        <dbReference type="Proteomes" id="UP000182025"/>
    </source>
</evidence>
<evidence type="ECO:0000313" key="1">
    <source>
        <dbReference type="EMBL" id="SFQ28770.1"/>
    </source>
</evidence>
<dbReference type="EMBL" id="FOXK01000010">
    <property type="protein sequence ID" value="SFQ28770.1"/>
    <property type="molecule type" value="Genomic_DNA"/>
</dbReference>
<dbReference type="OrthoDB" id="8455288at2"/>
<organism evidence="1 2">
    <name type="scientific">Ectopseudomonas toyotomiensis</name>
    <dbReference type="NCBI Taxonomy" id="554344"/>
    <lineage>
        <taxon>Bacteria</taxon>
        <taxon>Pseudomonadati</taxon>
        <taxon>Pseudomonadota</taxon>
        <taxon>Gammaproteobacteria</taxon>
        <taxon>Pseudomonadales</taxon>
        <taxon>Pseudomonadaceae</taxon>
        <taxon>Ectopseudomonas</taxon>
    </lineage>
</organism>
<dbReference type="Proteomes" id="UP000182025">
    <property type="component" value="Unassembled WGS sequence"/>
</dbReference>